<evidence type="ECO:0000256" key="9">
    <source>
        <dbReference type="RuleBase" id="RU003515"/>
    </source>
</evidence>
<sequence length="333" mass="36977">MEKFNKPCSSRDEARSQWKILMTGGSNPSKVFHSVHGAGLCYMSDVPSCCLNGAAVTLGIDEAGRGSILGPMTYGAAYWPTELAEEMEKKGFDDSKALTHEVRASLFKKIEDTPEVGYVVRVLQSSEISRNMFRAPVPYNLNDMSHDTAMDMLRRVLAAGVNVNKVYIDTVGIAENYKRKLDSAFYGQGIEFVVEKKADAKYKTVSAASIAAKVARDEITSNWVFSEEGYEPVNGKQWNSGYPSDPQCKKWLQSNLMDPVFGFPDVVRFSWAPAKLALDEGAATVKWEADDDEDEDENQPSMANFLVPSENKKKRTRLGGFKVNKGLEMAELF</sequence>
<dbReference type="InterPro" id="IPR004649">
    <property type="entry name" value="RNase_H2_suA"/>
</dbReference>
<organism evidence="12 13">
    <name type="scientific">Triparma columacea</name>
    <dbReference type="NCBI Taxonomy" id="722753"/>
    <lineage>
        <taxon>Eukaryota</taxon>
        <taxon>Sar</taxon>
        <taxon>Stramenopiles</taxon>
        <taxon>Ochrophyta</taxon>
        <taxon>Bolidophyceae</taxon>
        <taxon>Parmales</taxon>
        <taxon>Triparmaceae</taxon>
        <taxon>Triparma</taxon>
    </lineage>
</organism>
<evidence type="ECO:0000256" key="2">
    <source>
        <dbReference type="ARBA" id="ARBA00001946"/>
    </source>
</evidence>
<dbReference type="PROSITE" id="PS51975">
    <property type="entry name" value="RNASE_H_2"/>
    <property type="match status" value="1"/>
</dbReference>
<keyword evidence="13" id="KW-1185">Reference proteome</keyword>
<comment type="catalytic activity">
    <reaction evidence="1 8 9">
        <text>Endonucleolytic cleavage to 5'-phosphomonoester.</text>
        <dbReference type="EC" id="3.1.26.4"/>
    </reaction>
</comment>
<evidence type="ECO:0000256" key="10">
    <source>
        <dbReference type="SAM" id="MobiDB-lite"/>
    </source>
</evidence>
<dbReference type="NCBIfam" id="TIGR00729">
    <property type="entry name" value="ribonuclease HII"/>
    <property type="match status" value="1"/>
</dbReference>
<dbReference type="GO" id="GO:0043137">
    <property type="term" value="P:DNA replication, removal of RNA primer"/>
    <property type="evidence" value="ECO:0007669"/>
    <property type="project" value="TreeGrafter"/>
</dbReference>
<dbReference type="InterPro" id="IPR001352">
    <property type="entry name" value="RNase_HII/HIII"/>
</dbReference>
<accession>A0A9W7LCI7</accession>
<gene>
    <name evidence="12" type="ORF">TrCOL_g373</name>
</gene>
<evidence type="ECO:0000256" key="7">
    <source>
        <dbReference type="ARBA" id="ARBA00022801"/>
    </source>
</evidence>
<feature type="binding site" evidence="8">
    <location>
        <position position="169"/>
    </location>
    <ligand>
        <name>a divalent metal cation</name>
        <dbReference type="ChEBI" id="CHEBI:60240"/>
    </ligand>
</feature>
<dbReference type="Proteomes" id="UP001165065">
    <property type="component" value="Unassembled WGS sequence"/>
</dbReference>
<dbReference type="GO" id="GO:0032299">
    <property type="term" value="C:ribonuclease H2 complex"/>
    <property type="evidence" value="ECO:0007669"/>
    <property type="project" value="TreeGrafter"/>
</dbReference>
<feature type="binding site" evidence="8">
    <location>
        <position position="62"/>
    </location>
    <ligand>
        <name>a divalent metal cation</name>
        <dbReference type="ChEBI" id="CHEBI:60240"/>
    </ligand>
</feature>
<evidence type="ECO:0000256" key="4">
    <source>
        <dbReference type="ARBA" id="ARBA00022722"/>
    </source>
</evidence>
<keyword evidence="5 8" id="KW-0479">Metal-binding</keyword>
<dbReference type="GO" id="GO:0006298">
    <property type="term" value="P:mismatch repair"/>
    <property type="evidence" value="ECO:0007669"/>
    <property type="project" value="TreeGrafter"/>
</dbReference>
<dbReference type="FunFam" id="3.30.420.10:FF:000016">
    <property type="entry name" value="Ribonuclease"/>
    <property type="match status" value="1"/>
</dbReference>
<evidence type="ECO:0000256" key="8">
    <source>
        <dbReference type="PROSITE-ProRule" id="PRU01319"/>
    </source>
</evidence>
<name>A0A9W7LCI7_9STRA</name>
<dbReference type="AlphaFoldDB" id="A0A9W7LCI7"/>
<reference evidence="13" key="1">
    <citation type="journal article" date="2023" name="Commun. Biol.">
        <title>Genome analysis of Parmales, the sister group of diatoms, reveals the evolutionary specialization of diatoms from phago-mixotrophs to photoautotrophs.</title>
        <authorList>
            <person name="Ban H."/>
            <person name="Sato S."/>
            <person name="Yoshikawa S."/>
            <person name="Yamada K."/>
            <person name="Nakamura Y."/>
            <person name="Ichinomiya M."/>
            <person name="Sato N."/>
            <person name="Blanc-Mathieu R."/>
            <person name="Endo H."/>
            <person name="Kuwata A."/>
            <person name="Ogata H."/>
        </authorList>
    </citation>
    <scope>NUCLEOTIDE SEQUENCE [LARGE SCALE GENOMIC DNA]</scope>
</reference>
<dbReference type="GO" id="GO:0003723">
    <property type="term" value="F:RNA binding"/>
    <property type="evidence" value="ECO:0007669"/>
    <property type="project" value="UniProtKB-UniRule"/>
</dbReference>
<keyword evidence="4 8" id="KW-0540">Nuclease</keyword>
<keyword evidence="7 8" id="KW-0378">Hydrolase</keyword>
<proteinExistence type="inferred from homology"/>
<evidence type="ECO:0000256" key="1">
    <source>
        <dbReference type="ARBA" id="ARBA00000077"/>
    </source>
</evidence>
<evidence type="ECO:0000256" key="6">
    <source>
        <dbReference type="ARBA" id="ARBA00022759"/>
    </source>
</evidence>
<keyword evidence="6 8" id="KW-0255">Endonuclease</keyword>
<comment type="function">
    <text evidence="9">Endonuclease that specifically degrades the RNA of RNA-DNA hybrids.</text>
</comment>
<dbReference type="SUPFAM" id="SSF53098">
    <property type="entry name" value="Ribonuclease H-like"/>
    <property type="match status" value="1"/>
</dbReference>
<dbReference type="EMBL" id="BRYA01000221">
    <property type="protein sequence ID" value="GMI44667.1"/>
    <property type="molecule type" value="Genomic_DNA"/>
</dbReference>
<dbReference type="GO" id="GO:0004523">
    <property type="term" value="F:RNA-DNA hybrid ribonuclease activity"/>
    <property type="evidence" value="ECO:0007669"/>
    <property type="project" value="UniProtKB-UniRule"/>
</dbReference>
<dbReference type="PANTHER" id="PTHR10954:SF7">
    <property type="entry name" value="RIBONUCLEASE H2 SUBUNIT A"/>
    <property type="match status" value="1"/>
</dbReference>
<dbReference type="OrthoDB" id="7462577at2759"/>
<dbReference type="EC" id="3.1.26.4" evidence="9"/>
<feature type="domain" description="RNase H type-2" evidence="11">
    <location>
        <begin position="55"/>
        <end position="283"/>
    </location>
</feature>
<evidence type="ECO:0000313" key="13">
    <source>
        <dbReference type="Proteomes" id="UP001165065"/>
    </source>
</evidence>
<comment type="cofactor">
    <cofactor evidence="8">
        <name>Mn(2+)</name>
        <dbReference type="ChEBI" id="CHEBI:29035"/>
    </cofactor>
    <cofactor evidence="8">
        <name>Mg(2+)</name>
        <dbReference type="ChEBI" id="CHEBI:18420"/>
    </cofactor>
    <text evidence="8">Manganese or magnesium. Binds 1 divalent metal ion per monomer in the absence of substrate. May bind a second metal ion after substrate binding.</text>
</comment>
<dbReference type="InterPro" id="IPR024567">
    <property type="entry name" value="RNase_HII/HIII_dom"/>
</dbReference>
<dbReference type="PANTHER" id="PTHR10954">
    <property type="entry name" value="RIBONUCLEASE H2 SUBUNIT A"/>
    <property type="match status" value="1"/>
</dbReference>
<protein>
    <recommendedName>
        <fullName evidence="9">Ribonuclease</fullName>
        <ecNumber evidence="9">3.1.26.4</ecNumber>
    </recommendedName>
</protein>
<comment type="cofactor">
    <cofactor evidence="2">
        <name>Mg(2+)</name>
        <dbReference type="ChEBI" id="CHEBI:18420"/>
    </cofactor>
</comment>
<dbReference type="GO" id="GO:0046872">
    <property type="term" value="F:metal ion binding"/>
    <property type="evidence" value="ECO:0007669"/>
    <property type="project" value="UniProtKB-KW"/>
</dbReference>
<evidence type="ECO:0000256" key="5">
    <source>
        <dbReference type="ARBA" id="ARBA00022723"/>
    </source>
</evidence>
<dbReference type="Gene3D" id="3.30.420.10">
    <property type="entry name" value="Ribonuclease H-like superfamily/Ribonuclease H"/>
    <property type="match status" value="1"/>
</dbReference>
<dbReference type="InterPro" id="IPR036397">
    <property type="entry name" value="RNaseH_sf"/>
</dbReference>
<dbReference type="FunFam" id="1.10.10.460:FF:000001">
    <property type="entry name" value="Ribonuclease"/>
    <property type="match status" value="1"/>
</dbReference>
<feature type="region of interest" description="Disordered" evidence="10">
    <location>
        <begin position="288"/>
        <end position="309"/>
    </location>
</feature>
<comment type="caution">
    <text evidence="12">The sequence shown here is derived from an EMBL/GenBank/DDBJ whole genome shotgun (WGS) entry which is preliminary data.</text>
</comment>
<feature type="compositionally biased region" description="Acidic residues" evidence="10">
    <location>
        <begin position="289"/>
        <end position="298"/>
    </location>
</feature>
<comment type="similarity">
    <text evidence="3">Belongs to the RNase HII family. Eukaryotic subfamily.</text>
</comment>
<evidence type="ECO:0000259" key="11">
    <source>
        <dbReference type="PROSITE" id="PS51975"/>
    </source>
</evidence>
<dbReference type="InterPro" id="IPR012337">
    <property type="entry name" value="RNaseH-like_sf"/>
</dbReference>
<dbReference type="Gene3D" id="1.10.10.460">
    <property type="entry name" value="Ribonuclease hii. Domain 2"/>
    <property type="match status" value="1"/>
</dbReference>
<dbReference type="Pfam" id="PF01351">
    <property type="entry name" value="RNase_HII"/>
    <property type="match status" value="1"/>
</dbReference>
<feature type="binding site" evidence="8">
    <location>
        <position position="61"/>
    </location>
    <ligand>
        <name>a divalent metal cation</name>
        <dbReference type="ChEBI" id="CHEBI:60240"/>
    </ligand>
</feature>
<dbReference type="CDD" id="cd07181">
    <property type="entry name" value="RNase_HII_eukaryota_like"/>
    <property type="match status" value="1"/>
</dbReference>
<dbReference type="InterPro" id="IPR023160">
    <property type="entry name" value="RNase_HII_hlx-loop-hlx_cap_dom"/>
</dbReference>
<evidence type="ECO:0000256" key="3">
    <source>
        <dbReference type="ARBA" id="ARBA00007058"/>
    </source>
</evidence>
<evidence type="ECO:0000313" key="12">
    <source>
        <dbReference type="EMBL" id="GMI44667.1"/>
    </source>
</evidence>